<gene>
    <name evidence="1" type="ORF">VB248_11695</name>
</gene>
<sequence length="230" mass="26356">MSLRPIEQESIFADGKEIVKKEDNGLKIVASYDGSYHDYMVFDVEIFNNSDSAIAISPKNFRAFPLDSQKQNLRTADGQSIFEYEGIEPAEEVEVVRNKMDYQERKLKRAKTVNTILFIGGLLTSISSQSSRGNSERFIRSVDIGQTMMNVSQVKRIADHQEFYSKMDRLEHEYRTWSSEGFRATTLAPHTSIRGGVFIEANLQAKFVQINYLTPTHNIDFLFEQSFAKK</sequence>
<dbReference type="EMBL" id="JAYFUM010000012">
    <property type="protein sequence ID" value="MEA5139807.1"/>
    <property type="molecule type" value="Genomic_DNA"/>
</dbReference>
<organism evidence="1 2">
    <name type="scientific">Arcicella rigui</name>
    <dbReference type="NCBI Taxonomy" id="797020"/>
    <lineage>
        <taxon>Bacteria</taxon>
        <taxon>Pseudomonadati</taxon>
        <taxon>Bacteroidota</taxon>
        <taxon>Cytophagia</taxon>
        <taxon>Cytophagales</taxon>
        <taxon>Flectobacillaceae</taxon>
        <taxon>Arcicella</taxon>
    </lineage>
</organism>
<name>A0ABU5QB62_9BACT</name>
<keyword evidence="2" id="KW-1185">Reference proteome</keyword>
<reference evidence="1 2" key="1">
    <citation type="submission" date="2023-12" db="EMBL/GenBank/DDBJ databases">
        <title>Novel species of the genus Arcicella isolated from rivers.</title>
        <authorList>
            <person name="Lu H."/>
        </authorList>
    </citation>
    <scope>NUCLEOTIDE SEQUENCE [LARGE SCALE GENOMIC DNA]</scope>
    <source>
        <strain evidence="1 2">KCTC 23307</strain>
    </source>
</reference>
<protein>
    <recommendedName>
        <fullName evidence="3">DUF4352 domain-containing protein</fullName>
    </recommendedName>
</protein>
<accession>A0ABU5QB62</accession>
<comment type="caution">
    <text evidence="1">The sequence shown here is derived from an EMBL/GenBank/DDBJ whole genome shotgun (WGS) entry which is preliminary data.</text>
</comment>
<evidence type="ECO:0000313" key="1">
    <source>
        <dbReference type="EMBL" id="MEA5139807.1"/>
    </source>
</evidence>
<evidence type="ECO:0000313" key="2">
    <source>
        <dbReference type="Proteomes" id="UP001302949"/>
    </source>
</evidence>
<dbReference type="RefSeq" id="WP_323296966.1">
    <property type="nucleotide sequence ID" value="NZ_JAYFUM010000012.1"/>
</dbReference>
<evidence type="ECO:0008006" key="3">
    <source>
        <dbReference type="Google" id="ProtNLM"/>
    </source>
</evidence>
<proteinExistence type="predicted"/>
<dbReference type="Proteomes" id="UP001302949">
    <property type="component" value="Unassembled WGS sequence"/>
</dbReference>